<feature type="region of interest" description="Disordered" evidence="3">
    <location>
        <begin position="103"/>
        <end position="159"/>
    </location>
</feature>
<name>A0AAE1RSI5_9SOLA</name>
<keyword evidence="5" id="KW-1185">Reference proteome</keyword>
<feature type="compositionally biased region" description="Low complexity" evidence="3">
    <location>
        <begin position="125"/>
        <end position="152"/>
    </location>
</feature>
<proteinExistence type="inferred from homology"/>
<dbReference type="InterPro" id="IPR003567">
    <property type="entry name" value="Cyt_c_biogenesis"/>
</dbReference>
<gene>
    <name evidence="4" type="ORF">RND71_025212</name>
</gene>
<keyword evidence="2" id="KW-0201">Cytochrome c-type biogenesis</keyword>
<dbReference type="GO" id="GO:0017004">
    <property type="term" value="P:cytochrome complex assembly"/>
    <property type="evidence" value="ECO:0007669"/>
    <property type="project" value="UniProtKB-KW"/>
</dbReference>
<evidence type="ECO:0000313" key="5">
    <source>
        <dbReference type="Proteomes" id="UP001291623"/>
    </source>
</evidence>
<comment type="similarity">
    <text evidence="1">Belongs to the CcmF/CycK/Ccl1/NrfE/CcsA family.</text>
</comment>
<dbReference type="GO" id="GO:0016020">
    <property type="term" value="C:membrane"/>
    <property type="evidence" value="ECO:0007669"/>
    <property type="project" value="InterPro"/>
</dbReference>
<evidence type="ECO:0000313" key="4">
    <source>
        <dbReference type="EMBL" id="KAK4356241.1"/>
    </source>
</evidence>
<evidence type="ECO:0000256" key="3">
    <source>
        <dbReference type="SAM" id="MobiDB-lite"/>
    </source>
</evidence>
<sequence>MTGISMILFSQMKQQASVRRTYKKEMVVARSTLVHLRHSARAQKVGLIVFQACSGLVKLISEKYYETKTKAFLESPYLQYQNGKQQSKFSPYLRGTKSLKPLISPSVARKRKRNSEAGGSSRAQDSSISPDDIWISKVSTTTTSTTTTPTTPAENTPAEVREENVATGAAEPILPPTEVPTPTPAPLVVESVIIEDDDEATNELSVAKKPKTSTSTHHPPLQPAQTFGQEYFDRIFEKAGTSAGWAERAHTVGFSNLVIPHKLTKSSKTPRNHVSSWSRLLNVFSTPSSDPRTIRSATISFLEDTNFLSRPIGVANYMRPLIS</sequence>
<comment type="caution">
    <text evidence="4">The sequence shown here is derived from an EMBL/GenBank/DDBJ whole genome shotgun (WGS) entry which is preliminary data.</text>
</comment>
<protein>
    <submittedName>
        <fullName evidence="4">Uncharacterized protein</fullName>
    </submittedName>
</protein>
<dbReference type="Proteomes" id="UP001291623">
    <property type="component" value="Unassembled WGS sequence"/>
</dbReference>
<dbReference type="AlphaFoldDB" id="A0AAE1RSI5"/>
<dbReference type="PANTHER" id="PTHR43653:SF1">
    <property type="entry name" value="CYTOCHROME C-TYPE BIOGENESIS PROTEIN CCMF"/>
    <property type="match status" value="1"/>
</dbReference>
<evidence type="ECO:0000256" key="1">
    <source>
        <dbReference type="ARBA" id="ARBA00009186"/>
    </source>
</evidence>
<dbReference type="EMBL" id="JAVYJV010000013">
    <property type="protein sequence ID" value="KAK4356241.1"/>
    <property type="molecule type" value="Genomic_DNA"/>
</dbReference>
<dbReference type="GO" id="GO:0015232">
    <property type="term" value="F:heme transmembrane transporter activity"/>
    <property type="evidence" value="ECO:0007669"/>
    <property type="project" value="InterPro"/>
</dbReference>
<accession>A0AAE1RSI5</accession>
<evidence type="ECO:0000256" key="2">
    <source>
        <dbReference type="ARBA" id="ARBA00022748"/>
    </source>
</evidence>
<reference evidence="4" key="1">
    <citation type="submission" date="2023-12" db="EMBL/GenBank/DDBJ databases">
        <title>Genome assembly of Anisodus tanguticus.</title>
        <authorList>
            <person name="Wang Y.-J."/>
        </authorList>
    </citation>
    <scope>NUCLEOTIDE SEQUENCE</scope>
    <source>
        <strain evidence="4">KB-2021</strain>
        <tissue evidence="4">Leaf</tissue>
    </source>
</reference>
<organism evidence="4 5">
    <name type="scientific">Anisodus tanguticus</name>
    <dbReference type="NCBI Taxonomy" id="243964"/>
    <lineage>
        <taxon>Eukaryota</taxon>
        <taxon>Viridiplantae</taxon>
        <taxon>Streptophyta</taxon>
        <taxon>Embryophyta</taxon>
        <taxon>Tracheophyta</taxon>
        <taxon>Spermatophyta</taxon>
        <taxon>Magnoliopsida</taxon>
        <taxon>eudicotyledons</taxon>
        <taxon>Gunneridae</taxon>
        <taxon>Pentapetalae</taxon>
        <taxon>asterids</taxon>
        <taxon>lamiids</taxon>
        <taxon>Solanales</taxon>
        <taxon>Solanaceae</taxon>
        <taxon>Solanoideae</taxon>
        <taxon>Hyoscyameae</taxon>
        <taxon>Anisodus</taxon>
    </lineage>
</organism>
<dbReference type="PANTHER" id="PTHR43653">
    <property type="entry name" value="CYTOCHROME C ASSEMBLY PROTEIN-RELATED"/>
    <property type="match status" value="1"/>
</dbReference>